<reference evidence="2" key="1">
    <citation type="submission" date="2020-05" db="EMBL/GenBank/DDBJ databases">
        <title>Phylogenomic resolution of chytrid fungi.</title>
        <authorList>
            <person name="Stajich J.E."/>
            <person name="Amses K."/>
            <person name="Simmons R."/>
            <person name="Seto K."/>
            <person name="Myers J."/>
            <person name="Bonds A."/>
            <person name="Quandt C.A."/>
            <person name="Barry K."/>
            <person name="Liu P."/>
            <person name="Grigoriev I."/>
            <person name="Longcore J.E."/>
            <person name="James T.Y."/>
        </authorList>
    </citation>
    <scope>NUCLEOTIDE SEQUENCE</scope>
    <source>
        <strain evidence="2">JEL0513</strain>
    </source>
</reference>
<evidence type="ECO:0000313" key="3">
    <source>
        <dbReference type="Proteomes" id="UP001211907"/>
    </source>
</evidence>
<name>A0AAD5T8W4_9FUNG</name>
<protein>
    <submittedName>
        <fullName evidence="2">Uncharacterized protein</fullName>
    </submittedName>
</protein>
<evidence type="ECO:0000256" key="1">
    <source>
        <dbReference type="SAM" id="MobiDB-lite"/>
    </source>
</evidence>
<evidence type="ECO:0000313" key="2">
    <source>
        <dbReference type="EMBL" id="KAJ3126956.1"/>
    </source>
</evidence>
<feature type="region of interest" description="Disordered" evidence="1">
    <location>
        <begin position="1"/>
        <end position="63"/>
    </location>
</feature>
<comment type="caution">
    <text evidence="2">The sequence shown here is derived from an EMBL/GenBank/DDBJ whole genome shotgun (WGS) entry which is preliminary data.</text>
</comment>
<dbReference type="AlphaFoldDB" id="A0AAD5T8W4"/>
<dbReference type="Proteomes" id="UP001211907">
    <property type="component" value="Unassembled WGS sequence"/>
</dbReference>
<feature type="compositionally biased region" description="Basic and acidic residues" evidence="1">
    <location>
        <begin position="41"/>
        <end position="63"/>
    </location>
</feature>
<dbReference type="EMBL" id="JADGJH010000534">
    <property type="protein sequence ID" value="KAJ3126956.1"/>
    <property type="molecule type" value="Genomic_DNA"/>
</dbReference>
<organism evidence="2 3">
    <name type="scientific">Physocladia obscura</name>
    <dbReference type="NCBI Taxonomy" id="109957"/>
    <lineage>
        <taxon>Eukaryota</taxon>
        <taxon>Fungi</taxon>
        <taxon>Fungi incertae sedis</taxon>
        <taxon>Chytridiomycota</taxon>
        <taxon>Chytridiomycota incertae sedis</taxon>
        <taxon>Chytridiomycetes</taxon>
        <taxon>Chytridiales</taxon>
        <taxon>Chytriomycetaceae</taxon>
        <taxon>Physocladia</taxon>
    </lineage>
</organism>
<sequence length="115" mass="13097">MPGLLADLESDSNIVKRTRKNKKSDLRHDSGVSMQPENEPEGMKKTRGDSEPNRHGRLEEKLRAKNSIELPRVCGRNKCVQGILRRDGSRVTFDARKKFKPINNTKSKIKSLARD</sequence>
<keyword evidence="3" id="KW-1185">Reference proteome</keyword>
<gene>
    <name evidence="2" type="ORF">HK100_010006</name>
</gene>
<proteinExistence type="predicted"/>
<accession>A0AAD5T8W4</accession>